<sequence>MGCVLQNENIGKVRINKRDVIDQIRIALWYSHIQLGLDAQLPSEIAKMIEPDKIRVVNGYVTDNDRKWRNYKNGLNVPHPKLIDKAEAVVQGSSLIINHVLWQAMKNSINLDLLLKDGIGKLSWEVQRILYKPNKYNCDRKLVESLSSKKLIQLERLASLDALAALVIFYRMGVENTSSSVDISRAIYRTLLIICMKKPYSHFSESLILLMHSQAFSLVDPKESILGDSFKEDFLMDLQILMSQFSKMGSEKLVTNTWKKDVRISSDFLEKVRSHNLFKEATIMTVDAI</sequence>
<accession>A0A1R7QD45</accession>
<reference evidence="1 2" key="1">
    <citation type="submission" date="2017-02" db="EMBL/GenBank/DDBJ databases">
        <authorList>
            <person name="Peterson S.W."/>
        </authorList>
    </citation>
    <scope>NUCLEOTIDE SEQUENCE [LARGE SCALE GENOMIC DNA]</scope>
    <source>
        <strain evidence="1">C6</strain>
    </source>
</reference>
<dbReference type="Proteomes" id="UP000196240">
    <property type="component" value="Unassembled WGS sequence"/>
</dbReference>
<evidence type="ECO:0000313" key="1">
    <source>
        <dbReference type="EMBL" id="SJX22200.1"/>
    </source>
</evidence>
<name>A0A1R7QD45_ACIJO</name>
<dbReference type="AlphaFoldDB" id="A0A1R7QD45"/>
<dbReference type="RefSeq" id="WP_087012630.1">
    <property type="nucleotide sequence ID" value="NZ_FUUY01000005.1"/>
</dbReference>
<protein>
    <submittedName>
        <fullName evidence="1">Uncharacterized protein</fullName>
    </submittedName>
</protein>
<gene>
    <name evidence="1" type="ORF">ACNJC6_01832</name>
</gene>
<proteinExistence type="predicted"/>
<evidence type="ECO:0000313" key="2">
    <source>
        <dbReference type="Proteomes" id="UP000196240"/>
    </source>
</evidence>
<organism evidence="1 2">
    <name type="scientific">Acinetobacter johnsonii</name>
    <dbReference type="NCBI Taxonomy" id="40214"/>
    <lineage>
        <taxon>Bacteria</taxon>
        <taxon>Pseudomonadati</taxon>
        <taxon>Pseudomonadota</taxon>
        <taxon>Gammaproteobacteria</taxon>
        <taxon>Moraxellales</taxon>
        <taxon>Moraxellaceae</taxon>
        <taxon>Acinetobacter</taxon>
    </lineage>
</organism>
<dbReference type="EMBL" id="FUUY01000005">
    <property type="protein sequence ID" value="SJX22200.1"/>
    <property type="molecule type" value="Genomic_DNA"/>
</dbReference>